<evidence type="ECO:0000313" key="4">
    <source>
        <dbReference type="Proteomes" id="UP000054874"/>
    </source>
</evidence>
<dbReference type="InterPro" id="IPR004437">
    <property type="entry name" value="ParB/RepB/Spo0J"/>
</dbReference>
<dbReference type="SMART" id="SM00470">
    <property type="entry name" value="ParB"/>
    <property type="match status" value="1"/>
</dbReference>
<dbReference type="NCBIfam" id="TIGR00180">
    <property type="entry name" value="parB_part"/>
    <property type="match status" value="1"/>
</dbReference>
<dbReference type="GO" id="GO:0005694">
    <property type="term" value="C:chromosome"/>
    <property type="evidence" value="ECO:0007669"/>
    <property type="project" value="TreeGrafter"/>
</dbReference>
<accession>A0A0V8QJ65</accession>
<proteinExistence type="inferred from homology"/>
<feature type="domain" description="ParB-like N-terminal" evidence="2">
    <location>
        <begin position="27"/>
        <end position="117"/>
    </location>
</feature>
<gene>
    <name evidence="3" type="ORF">ASU35_05320</name>
</gene>
<dbReference type="Gene3D" id="3.90.1530.30">
    <property type="match status" value="1"/>
</dbReference>
<reference evidence="3 4" key="1">
    <citation type="submission" date="2015-11" db="EMBL/GenBank/DDBJ databases">
        <title>Butyribacter intestini gen. nov., sp. nov., a butyric acid-producing bacterium of the family Lachnospiraceae isolated from the human faeces.</title>
        <authorList>
            <person name="Zou Y."/>
            <person name="Xue W."/>
            <person name="Luo G."/>
            <person name="Lv M."/>
        </authorList>
    </citation>
    <scope>NUCLEOTIDE SEQUENCE [LARGE SCALE GENOMIC DNA]</scope>
    <source>
        <strain evidence="3 4">ACET-33324</strain>
    </source>
</reference>
<dbReference type="InterPro" id="IPR036086">
    <property type="entry name" value="ParB/Sulfiredoxin_sf"/>
</dbReference>
<dbReference type="PANTHER" id="PTHR33375">
    <property type="entry name" value="CHROMOSOME-PARTITIONING PROTEIN PARB-RELATED"/>
    <property type="match status" value="1"/>
</dbReference>
<sequence length="307" mass="35291">MKKRSGEKIKILSVDELLGVPSGDPVTEIDVEKIYPFENHPFKVVEDEKMEDLIENIRYNGVLTPVVVRPDDEGGYEMISGHRRLYAVNKIGLPTIPATIKEMGDDDAVIAMVDSNIQREEILPSEKAFAYRMRYEAMRRRAGRPGKNSSQVGTNYRADEDLAKQVGESRNQVHRFIRLTEVIPELLDLIDRGNIAIMTGVDISHIDQKIQKWLHEYIRDNGTIKSYQIIALRKELNTNPDLTQEEVIQILNDNQPGRKPAMRINFTSNQLRKYFPAYYTSQEARAVIEELLANWKKEQDKHSKAVK</sequence>
<dbReference type="Proteomes" id="UP000054874">
    <property type="component" value="Unassembled WGS sequence"/>
</dbReference>
<comment type="similarity">
    <text evidence="1">Belongs to the ParB family.</text>
</comment>
<evidence type="ECO:0000256" key="1">
    <source>
        <dbReference type="ARBA" id="ARBA00006295"/>
    </source>
</evidence>
<dbReference type="PANTHER" id="PTHR33375:SF1">
    <property type="entry name" value="CHROMOSOME-PARTITIONING PROTEIN PARB-RELATED"/>
    <property type="match status" value="1"/>
</dbReference>
<keyword evidence="4" id="KW-1185">Reference proteome</keyword>
<dbReference type="GO" id="GO:0003677">
    <property type="term" value="F:DNA binding"/>
    <property type="evidence" value="ECO:0007669"/>
    <property type="project" value="InterPro"/>
</dbReference>
<organism evidence="3 4">
    <name type="scientific">Acetivibrio ethanolgignens</name>
    <dbReference type="NCBI Taxonomy" id="290052"/>
    <lineage>
        <taxon>Bacteria</taxon>
        <taxon>Bacillati</taxon>
        <taxon>Bacillota</taxon>
        <taxon>Clostridia</taxon>
        <taxon>Eubacteriales</taxon>
        <taxon>Oscillospiraceae</taxon>
        <taxon>Acetivibrio</taxon>
    </lineage>
</organism>
<comment type="caution">
    <text evidence="3">The sequence shown here is derived from an EMBL/GenBank/DDBJ whole genome shotgun (WGS) entry which is preliminary data.</text>
</comment>
<dbReference type="OrthoDB" id="9771505at2"/>
<dbReference type="SUPFAM" id="SSF109709">
    <property type="entry name" value="KorB DNA-binding domain-like"/>
    <property type="match status" value="1"/>
</dbReference>
<evidence type="ECO:0000259" key="2">
    <source>
        <dbReference type="SMART" id="SM00470"/>
    </source>
</evidence>
<name>A0A0V8QJ65_9FIRM</name>
<dbReference type="STRING" id="290052.ASU35_05320"/>
<evidence type="ECO:0000313" key="3">
    <source>
        <dbReference type="EMBL" id="KSV60593.1"/>
    </source>
</evidence>
<dbReference type="GO" id="GO:0007059">
    <property type="term" value="P:chromosome segregation"/>
    <property type="evidence" value="ECO:0007669"/>
    <property type="project" value="TreeGrafter"/>
</dbReference>
<dbReference type="Pfam" id="PF02195">
    <property type="entry name" value="ParB_N"/>
    <property type="match status" value="1"/>
</dbReference>
<dbReference type="InterPro" id="IPR003115">
    <property type="entry name" value="ParB_N"/>
</dbReference>
<dbReference type="Gene3D" id="1.10.10.2830">
    <property type="match status" value="1"/>
</dbReference>
<dbReference type="EMBL" id="LNAM01000002">
    <property type="protein sequence ID" value="KSV60593.1"/>
    <property type="molecule type" value="Genomic_DNA"/>
</dbReference>
<dbReference type="SUPFAM" id="SSF110849">
    <property type="entry name" value="ParB/Sulfiredoxin"/>
    <property type="match status" value="1"/>
</dbReference>
<protein>
    <submittedName>
        <fullName evidence="3">Chromosome partitioning protein ParB</fullName>
    </submittedName>
</protein>
<dbReference type="AlphaFoldDB" id="A0A0V8QJ65"/>
<dbReference type="InterPro" id="IPR050336">
    <property type="entry name" value="Chromosome_partition/occlusion"/>
</dbReference>
<dbReference type="RefSeq" id="WP_058351310.1">
    <property type="nucleotide sequence ID" value="NZ_CABMMD010000002.1"/>
</dbReference>
<dbReference type="CDD" id="cd16407">
    <property type="entry name" value="ParB_N_like"/>
    <property type="match status" value="1"/>
</dbReference>